<proteinExistence type="predicted"/>
<gene>
    <name evidence="2" type="ORF">ACFPWU_04865</name>
</gene>
<keyword evidence="1" id="KW-0472">Membrane</keyword>
<evidence type="ECO:0000256" key="1">
    <source>
        <dbReference type="SAM" id="Phobius"/>
    </source>
</evidence>
<organism evidence="2 3">
    <name type="scientific">Nocardioides yefusunii</name>
    <dbReference type="NCBI Taxonomy" id="2500546"/>
    <lineage>
        <taxon>Bacteria</taxon>
        <taxon>Bacillati</taxon>
        <taxon>Actinomycetota</taxon>
        <taxon>Actinomycetes</taxon>
        <taxon>Propionibacteriales</taxon>
        <taxon>Nocardioidaceae</taxon>
        <taxon>Nocardioides</taxon>
    </lineage>
</organism>
<evidence type="ECO:0008006" key="4">
    <source>
        <dbReference type="Google" id="ProtNLM"/>
    </source>
</evidence>
<keyword evidence="1" id="KW-1133">Transmembrane helix</keyword>
<accession>A0ABW1QU46</accession>
<comment type="caution">
    <text evidence="2">The sequence shown here is derived from an EMBL/GenBank/DDBJ whole genome shotgun (WGS) entry which is preliminary data.</text>
</comment>
<dbReference type="RefSeq" id="WP_164878611.1">
    <property type="nucleotide sequence ID" value="NZ_JBHSQI010000002.1"/>
</dbReference>
<name>A0ABW1QU46_9ACTN</name>
<evidence type="ECO:0000313" key="3">
    <source>
        <dbReference type="Proteomes" id="UP001596098"/>
    </source>
</evidence>
<dbReference type="EMBL" id="JBHSQI010000002">
    <property type="protein sequence ID" value="MFC6152991.1"/>
    <property type="molecule type" value="Genomic_DNA"/>
</dbReference>
<protein>
    <recommendedName>
        <fullName evidence="4">Zinc ribbon domain-containing protein</fullName>
    </recommendedName>
</protein>
<sequence>MDQNCSKCGAATSGFAQCPGCGTALPDVVTSESGAVISGSRREGKNRKGLALGAGALALAVGASGVLAWSVLGQKGGASSPEAAAEKFLTSLAAQDVVGVIDSVLPGEVEGLSEAWESSRSEAVAQGEMPEEGVTSAATVTADTFDFTVDEVDSAVALVSLADTDLSVEWDLDKVDGKKLKKEVDELDLDAKDRKGVWPNAEDGGFKELTAEMAKVGITPTLVTIEEDGRWYVSVLGTTQNVAFQGIHHVDDDDTYDPKTLDWATVGRGHEAIVGKDSRQVVEQIIEAVETADVEDALALLPQSQVRALWASWGHVVDAANESLGDAKGDWGLDIDVKKWETVETDQGDNLVKVGLKSAEFTATYTDDSYDPSDEYSYDGSFSGTIRYADGCFSAEMKGEEPMKSCVDELDLGRKAFEGDLLTVVMRKVEGGLQFDPLGTWVHYATTIDFEKMLEGFNPFGDLGALAELESDTEEGYETPDFTDENGEWDDAAYEEWLKEQFPDDVASFGTSEAS</sequence>
<dbReference type="Proteomes" id="UP001596098">
    <property type="component" value="Unassembled WGS sequence"/>
</dbReference>
<keyword evidence="3" id="KW-1185">Reference proteome</keyword>
<evidence type="ECO:0000313" key="2">
    <source>
        <dbReference type="EMBL" id="MFC6152991.1"/>
    </source>
</evidence>
<feature type="transmembrane region" description="Helical" evidence="1">
    <location>
        <begin position="50"/>
        <end position="72"/>
    </location>
</feature>
<reference evidence="3" key="1">
    <citation type="journal article" date="2019" name="Int. J. Syst. Evol. Microbiol.">
        <title>The Global Catalogue of Microorganisms (GCM) 10K type strain sequencing project: providing services to taxonomists for standard genome sequencing and annotation.</title>
        <authorList>
            <consortium name="The Broad Institute Genomics Platform"/>
            <consortium name="The Broad Institute Genome Sequencing Center for Infectious Disease"/>
            <person name="Wu L."/>
            <person name="Ma J."/>
        </authorList>
    </citation>
    <scope>NUCLEOTIDE SEQUENCE [LARGE SCALE GENOMIC DNA]</scope>
    <source>
        <strain evidence="3">DFY28</strain>
    </source>
</reference>
<keyword evidence="1" id="KW-0812">Transmembrane</keyword>